<dbReference type="InterPro" id="IPR023393">
    <property type="entry name" value="START-like_dom_sf"/>
</dbReference>
<proteinExistence type="predicted"/>
<evidence type="ECO:0000313" key="2">
    <source>
        <dbReference type="Proteomes" id="UP000186218"/>
    </source>
</evidence>
<dbReference type="Gene3D" id="3.30.530.20">
    <property type="match status" value="1"/>
</dbReference>
<dbReference type="Pfam" id="PF10604">
    <property type="entry name" value="Polyketide_cyc2"/>
    <property type="match status" value="1"/>
</dbReference>
<dbReference type="PIRSF" id="PIRSF017371">
    <property type="entry name" value="UCP017371"/>
    <property type="match status" value="1"/>
</dbReference>
<dbReference type="AlphaFoldDB" id="A0A1N7F6N2"/>
<name>A0A1N7F6N2_9NOCA</name>
<protein>
    <submittedName>
        <fullName evidence="1">Polyketide cyclase / dehydrase and lipid transport</fullName>
    </submittedName>
</protein>
<dbReference type="Proteomes" id="UP000186218">
    <property type="component" value="Unassembled WGS sequence"/>
</dbReference>
<sequence length="145" mass="15369">MGQVTATKSIDINATPEKVLAALSDYSGVRPQILPDEYLDFQVLTGGTGTGTVAEWTLQATSKRSRDVKATVGVVDSTITERDDNSSMITEYKVVPKGTGSTVVTTTTWAGAGGIGGFFERTFAPKGLNKIQDKLLGNLKGLLEK</sequence>
<dbReference type="OrthoDB" id="288089at2"/>
<gene>
    <name evidence="1" type="ORF">SAMN05445060_1867</name>
</gene>
<accession>A0A1N7F6N2</accession>
<dbReference type="InterPro" id="IPR019587">
    <property type="entry name" value="Polyketide_cyclase/dehydratase"/>
</dbReference>
<evidence type="ECO:0000313" key="1">
    <source>
        <dbReference type="EMBL" id="SIR95959.1"/>
    </source>
</evidence>
<dbReference type="STRING" id="1344003.SAMN05445060_1867"/>
<dbReference type="EMBL" id="FTNT01000004">
    <property type="protein sequence ID" value="SIR95959.1"/>
    <property type="molecule type" value="Genomic_DNA"/>
</dbReference>
<keyword evidence="2" id="KW-1185">Reference proteome</keyword>
<dbReference type="RefSeq" id="WP_076478752.1">
    <property type="nucleotide sequence ID" value="NZ_FTNT01000004.1"/>
</dbReference>
<reference evidence="1 2" key="1">
    <citation type="submission" date="2017-01" db="EMBL/GenBank/DDBJ databases">
        <authorList>
            <person name="Mah S.A."/>
            <person name="Swanson W.J."/>
            <person name="Moy G.W."/>
            <person name="Vacquier V.D."/>
        </authorList>
    </citation>
    <scope>NUCLEOTIDE SEQUENCE [LARGE SCALE GENOMIC DNA]</scope>
    <source>
        <strain evidence="1 2">CPCC 203464</strain>
    </source>
</reference>
<dbReference type="SUPFAM" id="SSF55961">
    <property type="entry name" value="Bet v1-like"/>
    <property type="match status" value="1"/>
</dbReference>
<dbReference type="InterPro" id="IPR014488">
    <property type="entry name" value="UCP017371"/>
</dbReference>
<organism evidence="1 2">
    <name type="scientific">Williamsia sterculiae</name>
    <dbReference type="NCBI Taxonomy" id="1344003"/>
    <lineage>
        <taxon>Bacteria</taxon>
        <taxon>Bacillati</taxon>
        <taxon>Actinomycetota</taxon>
        <taxon>Actinomycetes</taxon>
        <taxon>Mycobacteriales</taxon>
        <taxon>Nocardiaceae</taxon>
        <taxon>Williamsia</taxon>
    </lineage>
</organism>